<dbReference type="InterPro" id="IPR050900">
    <property type="entry name" value="Transposase_IS3/IS150/IS904"/>
</dbReference>
<sequence length="68" mass="7964">MKTLGLVSFQQPKHRYRKTSQEHIEISNHLGRQFMVTAPDEVWAGFWTGNRWMYLAVVIDLFARTVIG</sequence>
<protein>
    <submittedName>
        <fullName evidence="1">COG2801: Transposase and inactivated derivatives</fullName>
    </submittedName>
</protein>
<dbReference type="AlphaFoldDB" id="E4WLC0"/>
<proteinExistence type="predicted"/>
<gene>
    <name evidence="1" type="primary">orf69</name>
</gene>
<dbReference type="PANTHER" id="PTHR46889">
    <property type="entry name" value="TRANSPOSASE INSF FOR INSERTION SEQUENCE IS3B-RELATED"/>
    <property type="match status" value="1"/>
</dbReference>
<dbReference type="PANTHER" id="PTHR46889:SF4">
    <property type="entry name" value="TRANSPOSASE INSO FOR INSERTION SEQUENCE ELEMENT IS911B-RELATED"/>
    <property type="match status" value="1"/>
</dbReference>
<keyword evidence="1" id="KW-0614">Plasmid</keyword>
<name>E4WLC0_PHODD</name>
<geneLocation type="plasmid" evidence="1">
    <name>pPHDD1</name>
</geneLocation>
<reference evidence="1" key="1">
    <citation type="submission" date="2009-11" db="EMBL/GenBank/DDBJ databases">
        <title>Identification of virulence genes in Photobacterium damselae subsp. damselae by Supression Subtractive hybridization: damselysin toxin is encoded on a large conjugative plasmid.</title>
        <authorList>
            <person name="Rivas A.J."/>
            <person name="Lemos M.L."/>
            <person name="Osorio C.R."/>
        </authorList>
    </citation>
    <scope>NUCLEOTIDE SEQUENCE [LARGE SCALE GENOMIC DNA]</scope>
    <source>
        <strain evidence="1">RM71</strain>
        <plasmid evidence="1">pPHDD1</plasmid>
    </source>
</reference>
<accession>E4WLC0</accession>
<dbReference type="EMBL" id="FN597600">
    <property type="protein sequence ID" value="CBX86838.1"/>
    <property type="molecule type" value="Genomic_DNA"/>
</dbReference>
<evidence type="ECO:0000313" key="1">
    <source>
        <dbReference type="EMBL" id="CBX86838.1"/>
    </source>
</evidence>
<organism evidence="1">
    <name type="scientific">Photobacterium damselae subsp. damselae</name>
    <name type="common">Listonella damsela</name>
    <dbReference type="NCBI Taxonomy" id="85581"/>
    <lineage>
        <taxon>Bacteria</taxon>
        <taxon>Pseudomonadati</taxon>
        <taxon>Pseudomonadota</taxon>
        <taxon>Gammaproteobacteria</taxon>
        <taxon>Vibrionales</taxon>
        <taxon>Vibrionaceae</taxon>
        <taxon>Photobacterium</taxon>
    </lineage>
</organism>